<dbReference type="PANTHER" id="PTHR40599">
    <property type="entry name" value="[CITRATE [PRO-3S]-LYASE] LIGASE"/>
    <property type="match status" value="1"/>
</dbReference>
<dbReference type="SUPFAM" id="SSF55729">
    <property type="entry name" value="Acyl-CoA N-acyltransferases (Nat)"/>
    <property type="match status" value="1"/>
</dbReference>
<dbReference type="Proteomes" id="UP001210120">
    <property type="component" value="Chromosome"/>
</dbReference>
<dbReference type="EMBL" id="CP115156">
    <property type="protein sequence ID" value="WBL31378.1"/>
    <property type="molecule type" value="Genomic_DNA"/>
</dbReference>
<dbReference type="InterPro" id="IPR016181">
    <property type="entry name" value="Acyl_CoA_acyltransferase"/>
</dbReference>
<keyword evidence="1" id="KW-0547">Nucleotide-binding</keyword>
<evidence type="ECO:0000313" key="4">
    <source>
        <dbReference type="EMBL" id="WBL31378.1"/>
    </source>
</evidence>
<feature type="domain" description="Citrate lyase ligase C-terminal" evidence="3">
    <location>
        <begin position="155"/>
        <end position="336"/>
    </location>
</feature>
<evidence type="ECO:0000313" key="5">
    <source>
        <dbReference type="Proteomes" id="UP001210120"/>
    </source>
</evidence>
<dbReference type="Pfam" id="PF08218">
    <property type="entry name" value="Citrate_ly_lig"/>
    <property type="match status" value="1"/>
</dbReference>
<accession>A0ABY7M4G9</accession>
<dbReference type="SMART" id="SM00764">
    <property type="entry name" value="Citrate_ly_lig"/>
    <property type="match status" value="1"/>
</dbReference>
<reference evidence="4" key="1">
    <citation type="submission" date="2022-12" db="EMBL/GenBank/DDBJ databases">
        <title>Genomic Characterization of Candidatus Phytoplasma sacchari in China.</title>
        <authorList>
            <person name="Zhang R.-Y."/>
        </authorList>
    </citation>
    <scope>NUCLEOTIDE SEQUENCE [LARGE SCALE GENOMIC DNA]</scope>
    <source>
        <strain evidence="4">SCWL1</strain>
    </source>
</reference>
<evidence type="ECO:0000259" key="3">
    <source>
        <dbReference type="SMART" id="SM00764"/>
    </source>
</evidence>
<protein>
    <recommendedName>
        <fullName evidence="3">Citrate lyase ligase C-terminal domain-containing protein</fullName>
    </recommendedName>
</protein>
<keyword evidence="5" id="KW-1185">Reference proteome</keyword>
<dbReference type="InterPro" id="IPR013166">
    <property type="entry name" value="Citrate_lyase_ligase_C"/>
</dbReference>
<dbReference type="PANTHER" id="PTHR40599:SF1">
    <property type="entry name" value="[CITRATE [PRO-3S]-LYASE] LIGASE"/>
    <property type="match status" value="1"/>
</dbReference>
<evidence type="ECO:0000256" key="1">
    <source>
        <dbReference type="ARBA" id="ARBA00022741"/>
    </source>
</evidence>
<proteinExistence type="predicted"/>
<organism evidence="4 5">
    <name type="scientific">Candidatus Phytoplasma sacchari</name>
    <dbReference type="NCBI Taxonomy" id="2609813"/>
    <lineage>
        <taxon>Bacteria</taxon>
        <taxon>Bacillati</taxon>
        <taxon>Mycoplasmatota</taxon>
        <taxon>Mollicutes</taxon>
        <taxon>Acholeplasmatales</taxon>
        <taxon>Acholeplasmataceae</taxon>
        <taxon>Candidatus Phytoplasma</taxon>
        <taxon>16SrXI (Rice yellow dwarf group)</taxon>
    </lineage>
</organism>
<keyword evidence="2" id="KW-0067">ATP-binding</keyword>
<dbReference type="Gene3D" id="3.40.630.30">
    <property type="match status" value="1"/>
</dbReference>
<dbReference type="InterPro" id="IPR005216">
    <property type="entry name" value="Citrate_lyase_ligase"/>
</dbReference>
<dbReference type="SUPFAM" id="SSF52374">
    <property type="entry name" value="Nucleotidylyl transferase"/>
    <property type="match status" value="1"/>
</dbReference>
<dbReference type="InterPro" id="IPR014729">
    <property type="entry name" value="Rossmann-like_a/b/a_fold"/>
</dbReference>
<sequence length="358" mass="42885">MNFINLYSPKIVDFNDYSILKKIEKILKEEDLKKDLVEEYAVIFSNDKNEIAAFIGRYANNLRCLVVKKKFRQYNISNILVDFMSKRIYKLNFREIFVFTKFDNLNIFENLGFKSIFHNDKFCFLTNRYDLFEKYLDYLSLNKIKLNHYKINTFNSVIVMNSNPFTKGHYFLIQNAIKQSQFVYIILVREEFSLFTYEQRREMVKLGIKDLKNVKIIEGSNYLISKNVFPSYFFKSQEESSLEQMHLDSFIFSDFIAPRLDVKRRFVGSEPFSRTTELYNNVMKKIFLNKGLELIIIPRILFKTRAISATIVRKLFIQGEFQKIKKLVPLSTFNFLKNLNYLEYRKNPNLLKFVNKDF</sequence>
<dbReference type="Gene3D" id="3.40.50.620">
    <property type="entry name" value="HUPs"/>
    <property type="match status" value="1"/>
</dbReference>
<gene>
    <name evidence="4" type="ORF">O7R10_02080</name>
</gene>
<name>A0ABY7M4G9_9MOLU</name>
<evidence type="ECO:0000256" key="2">
    <source>
        <dbReference type="ARBA" id="ARBA00022840"/>
    </source>
</evidence>